<name>A0AAN7VAR5_9COLE</name>
<dbReference type="Proteomes" id="UP001329430">
    <property type="component" value="Chromosome 5"/>
</dbReference>
<keyword evidence="2" id="KW-1185">Reference proteome</keyword>
<dbReference type="PANTHER" id="PTHR23409:SF21">
    <property type="entry name" value="CAPSID PROTEIN"/>
    <property type="match status" value="1"/>
</dbReference>
<gene>
    <name evidence="1" type="ORF">RI129_007238</name>
</gene>
<dbReference type="InterPro" id="IPR000358">
    <property type="entry name" value="RNR_small_fam"/>
</dbReference>
<accession>A0AAN7VAR5</accession>
<dbReference type="PANTHER" id="PTHR23409">
    <property type="entry name" value="RIBONUCLEOSIDE-DIPHOSPHATE REDUCTASE SMALL CHAIN"/>
    <property type="match status" value="1"/>
</dbReference>
<evidence type="ECO:0000313" key="1">
    <source>
        <dbReference type="EMBL" id="KAK5643393.1"/>
    </source>
</evidence>
<reference evidence="1 2" key="1">
    <citation type="journal article" date="2024" name="Insects">
        <title>An Improved Chromosome-Level Genome Assembly of the Firefly Pyrocoelia pectoralis.</title>
        <authorList>
            <person name="Fu X."/>
            <person name="Meyer-Rochow V.B."/>
            <person name="Ballantyne L."/>
            <person name="Zhu X."/>
        </authorList>
    </citation>
    <scope>NUCLEOTIDE SEQUENCE [LARGE SCALE GENOMIC DNA]</scope>
    <source>
        <strain evidence="1">XCY_ONT2</strain>
    </source>
</reference>
<comment type="caution">
    <text evidence="1">The sequence shown here is derived from an EMBL/GenBank/DDBJ whole genome shotgun (WGS) entry which is preliminary data.</text>
</comment>
<proteinExistence type="predicted"/>
<evidence type="ECO:0000313" key="2">
    <source>
        <dbReference type="Proteomes" id="UP001329430"/>
    </source>
</evidence>
<dbReference type="GO" id="GO:0009263">
    <property type="term" value="P:deoxyribonucleotide biosynthetic process"/>
    <property type="evidence" value="ECO:0007669"/>
    <property type="project" value="InterPro"/>
</dbReference>
<dbReference type="EMBL" id="JAVRBK010000005">
    <property type="protein sequence ID" value="KAK5643393.1"/>
    <property type="molecule type" value="Genomic_DNA"/>
</dbReference>
<protein>
    <submittedName>
        <fullName evidence="1">Uncharacterized protein</fullName>
    </submittedName>
</protein>
<dbReference type="GO" id="GO:0004748">
    <property type="term" value="F:ribonucleoside-diphosphate reductase activity, thioredoxin disulfide as acceptor"/>
    <property type="evidence" value="ECO:0007669"/>
    <property type="project" value="TreeGrafter"/>
</dbReference>
<dbReference type="AlphaFoldDB" id="A0AAN7VAR5"/>
<organism evidence="1 2">
    <name type="scientific">Pyrocoelia pectoralis</name>
    <dbReference type="NCBI Taxonomy" id="417401"/>
    <lineage>
        <taxon>Eukaryota</taxon>
        <taxon>Metazoa</taxon>
        <taxon>Ecdysozoa</taxon>
        <taxon>Arthropoda</taxon>
        <taxon>Hexapoda</taxon>
        <taxon>Insecta</taxon>
        <taxon>Pterygota</taxon>
        <taxon>Neoptera</taxon>
        <taxon>Endopterygota</taxon>
        <taxon>Coleoptera</taxon>
        <taxon>Polyphaga</taxon>
        <taxon>Elateriformia</taxon>
        <taxon>Elateroidea</taxon>
        <taxon>Lampyridae</taxon>
        <taxon>Lampyrinae</taxon>
        <taxon>Pyrocoelia</taxon>
    </lineage>
</organism>
<dbReference type="GO" id="GO:0005829">
    <property type="term" value="C:cytosol"/>
    <property type="evidence" value="ECO:0007669"/>
    <property type="project" value="TreeGrafter"/>
</dbReference>
<sequence length="502" mass="56319">MAFLHAQSCECIKSELDLFALPSTQTSIEGGEWIFYKPLSALGDDSPLEFIVPGNGSDYLDLSQTMLYITARIVKQEDTALADNDIVAPVNNWMHALFSQVEVHLNQKLVSPSNNTYAYRSYIETLLNYGNEAKSSHLSCTLWHNDTAGQMNALTAENVGFTKRCQLTAKSNQVEMLGHIHSDLFNQEKFLISGVEMKMKFVRSRDSFSLMAAAGSNYKVKIVDASLLVRRMKINPTILLAHAQALETTAAKYPVTRADVKVLTIPTGIQRKSLDNIFLGQLPKRVIIGFVSNKAFNGDYVSNPFNFHNYKINYVSLMVAAAFVDLQGFWGDDNKFIPKELAIVTDDGNLTIFLFKPPTPYSTLSAPAKKTVNYLETRHHGLRWSSGYVPFQDFEQEAAKALKSYNKIYVKGIEKCEVLRFLNKPIVNLEENGCPSLKNLKKEAQAYRCMHHTIEEPMCALENVLLLQEWEQTNSKDEYGSNSQVTASDSGSEKCISPCMCF</sequence>